<dbReference type="Proteomes" id="UP000325395">
    <property type="component" value="Unassembled WGS sequence"/>
</dbReference>
<proteinExistence type="predicted"/>
<dbReference type="InterPro" id="IPR005645">
    <property type="entry name" value="FSH-like_dom"/>
</dbReference>
<dbReference type="Pfam" id="PF03959">
    <property type="entry name" value="FSH1"/>
    <property type="match status" value="1"/>
</dbReference>
<dbReference type="EMBL" id="ML735773">
    <property type="protein sequence ID" value="KAE8415062.1"/>
    <property type="molecule type" value="Genomic_DNA"/>
</dbReference>
<organism evidence="3 4">
    <name type="scientific">Aspergillus pseudocaelatus</name>
    <dbReference type="NCBI Taxonomy" id="1825620"/>
    <lineage>
        <taxon>Eukaryota</taxon>
        <taxon>Fungi</taxon>
        <taxon>Dikarya</taxon>
        <taxon>Ascomycota</taxon>
        <taxon>Pezizomycotina</taxon>
        <taxon>Eurotiomycetes</taxon>
        <taxon>Eurotiomycetidae</taxon>
        <taxon>Eurotiales</taxon>
        <taxon>Aspergillaceae</taxon>
        <taxon>Aspergillus</taxon>
        <taxon>Aspergillus subgen. Circumdati</taxon>
    </lineage>
</organism>
<dbReference type="InterPro" id="IPR050593">
    <property type="entry name" value="LovG"/>
</dbReference>
<evidence type="ECO:0000313" key="3">
    <source>
        <dbReference type="EMBL" id="KAE8415062.1"/>
    </source>
</evidence>
<evidence type="ECO:0000313" key="4">
    <source>
        <dbReference type="Proteomes" id="UP000325395"/>
    </source>
</evidence>
<dbReference type="PANTHER" id="PTHR48070">
    <property type="entry name" value="ESTERASE OVCA2"/>
    <property type="match status" value="1"/>
</dbReference>
<evidence type="ECO:0000259" key="2">
    <source>
        <dbReference type="Pfam" id="PF03959"/>
    </source>
</evidence>
<protein>
    <recommendedName>
        <fullName evidence="2">Serine hydrolase domain-containing protein</fullName>
    </recommendedName>
</protein>
<dbReference type="PANTHER" id="PTHR48070:SF4">
    <property type="entry name" value="ESTERASE ALNB"/>
    <property type="match status" value="1"/>
</dbReference>
<sequence length="266" mass="29995">MPLLEPMAMKYQLGYLVEEPQRTNSVKPHFTRGPILAKPSSLDGYFGPPPDYRFIHTRDDFTVQLRKLPSIPNREQAIHYAEHESKNEATVASAERAVDLILEQIKQNDKIEGLIGYPKGATVAAYVMTEEQRRYEEHGRPVRVKCAVFISGWPAIDIHLGNVIVPTGLDDEEYIPILTCHVIGAENAFLERSNALDDLCNVDNAEYFDHGGGHIILRHPTTLRELGDVMRNMIQESLDWEITTIQCWDFAGRLVDKPVGCQGTVS</sequence>
<evidence type="ECO:0000256" key="1">
    <source>
        <dbReference type="ARBA" id="ARBA00022801"/>
    </source>
</evidence>
<keyword evidence="4" id="KW-1185">Reference proteome</keyword>
<dbReference type="Gene3D" id="3.40.50.1820">
    <property type="entry name" value="alpha/beta hydrolase"/>
    <property type="match status" value="1"/>
</dbReference>
<dbReference type="InterPro" id="IPR029058">
    <property type="entry name" value="AB_hydrolase_fold"/>
</dbReference>
<feature type="domain" description="Serine hydrolase" evidence="2">
    <location>
        <begin position="72"/>
        <end position="216"/>
    </location>
</feature>
<reference evidence="3 4" key="1">
    <citation type="submission" date="2019-04" db="EMBL/GenBank/DDBJ databases">
        <authorList>
            <consortium name="DOE Joint Genome Institute"/>
            <person name="Mondo S."/>
            <person name="Kjaerbolling I."/>
            <person name="Vesth T."/>
            <person name="Frisvad J.C."/>
            <person name="Nybo J.L."/>
            <person name="Theobald S."/>
            <person name="Kildgaard S."/>
            <person name="Isbrandt T."/>
            <person name="Kuo A."/>
            <person name="Sato A."/>
            <person name="Lyhne E.K."/>
            <person name="Kogle M.E."/>
            <person name="Wiebenga A."/>
            <person name="Kun R.S."/>
            <person name="Lubbers R.J."/>
            <person name="Makela M.R."/>
            <person name="Barry K."/>
            <person name="Chovatia M."/>
            <person name="Clum A."/>
            <person name="Daum C."/>
            <person name="Haridas S."/>
            <person name="He G."/>
            <person name="LaButti K."/>
            <person name="Lipzen A."/>
            <person name="Riley R."/>
            <person name="Salamov A."/>
            <person name="Simmons B.A."/>
            <person name="Magnuson J.K."/>
            <person name="Henrissat B."/>
            <person name="Mortensen U.H."/>
            <person name="Larsen T.O."/>
            <person name="Devries R.P."/>
            <person name="Grigoriev I.V."/>
            <person name="Machida M."/>
            <person name="Baker S.E."/>
            <person name="Andersen M.R."/>
            <person name="Cantor M.N."/>
            <person name="Hua S.X."/>
        </authorList>
    </citation>
    <scope>NUCLEOTIDE SEQUENCE [LARGE SCALE GENOMIC DNA]</scope>
    <source>
        <strain evidence="3 4">CBS 117616</strain>
    </source>
</reference>
<name>A0ABQ6WD63_9EURO</name>
<gene>
    <name evidence="3" type="ORF">BDV36DRAFT_298361</name>
</gene>
<accession>A0ABQ6WD63</accession>
<keyword evidence="1" id="KW-0378">Hydrolase</keyword>